<dbReference type="PROSITE" id="PS50082">
    <property type="entry name" value="WD_REPEATS_2"/>
    <property type="match status" value="3"/>
</dbReference>
<dbReference type="Pfam" id="PF00400">
    <property type="entry name" value="WD40"/>
    <property type="match status" value="4"/>
</dbReference>
<dbReference type="PROSITE" id="PS00107">
    <property type="entry name" value="PROTEIN_KINASE_ATP"/>
    <property type="match status" value="1"/>
</dbReference>
<evidence type="ECO:0000313" key="11">
    <source>
        <dbReference type="EMBL" id="NYE50368.1"/>
    </source>
</evidence>
<feature type="region of interest" description="Disordered" evidence="9">
    <location>
        <begin position="265"/>
        <end position="297"/>
    </location>
</feature>
<dbReference type="InterPro" id="IPR019775">
    <property type="entry name" value="WD40_repeat_CS"/>
</dbReference>
<feature type="binding site" evidence="8">
    <location>
        <position position="43"/>
    </location>
    <ligand>
        <name>ATP</name>
        <dbReference type="ChEBI" id="CHEBI:30616"/>
    </ligand>
</feature>
<evidence type="ECO:0000256" key="9">
    <source>
        <dbReference type="SAM" id="MobiDB-lite"/>
    </source>
</evidence>
<name>A0A852U2B7_9ACTN</name>
<gene>
    <name evidence="11" type="ORF">HDA32_005488</name>
</gene>
<dbReference type="Pfam" id="PF00069">
    <property type="entry name" value="Pkinase"/>
    <property type="match status" value="1"/>
</dbReference>
<feature type="region of interest" description="Disordered" evidence="9">
    <location>
        <begin position="335"/>
        <end position="363"/>
    </location>
</feature>
<keyword evidence="6 8" id="KW-0067">ATP-binding</keyword>
<reference evidence="11 12" key="1">
    <citation type="submission" date="2020-07" db="EMBL/GenBank/DDBJ databases">
        <title>Sequencing the genomes of 1000 actinobacteria strains.</title>
        <authorList>
            <person name="Klenk H.-P."/>
        </authorList>
    </citation>
    <scope>NUCLEOTIDE SEQUENCE [LARGE SCALE GENOMIC DNA]</scope>
    <source>
        <strain evidence="11 12">CXB654</strain>
    </source>
</reference>
<dbReference type="SUPFAM" id="SSF50998">
    <property type="entry name" value="Quinoprotein alcohol dehydrogenase-like"/>
    <property type="match status" value="1"/>
</dbReference>
<sequence>MKPLTEKDPAAIGHHTLLARIGAGGMGLVYLGRSPANRLVAIKVIRSDLAAEPGYRRRFAREAELARHVSGHFGAAVVDAEPDAAQPWLATEYVAGPSLSEAVKEHGPLPEHSLYALALGLAEALRAIHAAGLVHRGLKPGNVLLAADGPRVIDFGLARTTESGGPTRTGEIIGTPGFMSPEQTYGHMVSYPSDVFALGGVLYYAATGRDPFGDGPTPAVLYRIATADIDMAGVPESLHEVIEHCTAKDPVRRPTPDDLIDRFEPAGYGTAWPPEQARDGVESMERRGREFADGTAGPMRRRRWPLAAAAAGTAVVVAAGTLTAVRLLPGEGAADAGTAADTGAAASSQAAGPEVPDSPTTDLTAEDFAEPAFVLTDPGGRDITELAFNPEGDRLSVGGPDLYQAWRMEDRLPAGDNVLPEGDGAESIAYAPDADRLIGALGLSDGRVRLTPVEGDAWTAQLHGGGVPVSDVEFSPSGDRLATAGMNGNLAVWNTESEEMEMVTDFFAQPGASGAGFWMQISWHPDGDRIAAVGGAAPAVFEPETGESVFVLEASQRVWDVRFSPDGDSIATSGQGHSVKLWNAHTGEEYGELTGHTGPVHDIAYSADGGLLAGVGVVEPEDPEVRELIGPSFDPTLRLWDVAGQEEITVLESPDGAAPTAVAFSPDGSLLAAAYDNSTVQVWELA</sequence>
<evidence type="ECO:0000256" key="3">
    <source>
        <dbReference type="ARBA" id="ARBA00022737"/>
    </source>
</evidence>
<comment type="caution">
    <text evidence="11">The sequence shown here is derived from an EMBL/GenBank/DDBJ whole genome shotgun (WGS) entry which is preliminary data.</text>
</comment>
<feature type="compositionally biased region" description="Basic and acidic residues" evidence="9">
    <location>
        <begin position="276"/>
        <end position="292"/>
    </location>
</feature>
<dbReference type="InterPro" id="IPR000719">
    <property type="entry name" value="Prot_kinase_dom"/>
</dbReference>
<dbReference type="InterPro" id="IPR011009">
    <property type="entry name" value="Kinase-like_dom_sf"/>
</dbReference>
<dbReference type="PANTHER" id="PTHR43289:SF34">
    <property type="entry name" value="SERINE_THREONINE-PROTEIN KINASE YBDM-RELATED"/>
    <property type="match status" value="1"/>
</dbReference>
<accession>A0A852U2B7</accession>
<dbReference type="InterPro" id="IPR001680">
    <property type="entry name" value="WD40_rpt"/>
</dbReference>
<dbReference type="InterPro" id="IPR017441">
    <property type="entry name" value="Protein_kinase_ATP_BS"/>
</dbReference>
<keyword evidence="1 7" id="KW-0853">WD repeat</keyword>
<feature type="domain" description="Protein kinase" evidence="10">
    <location>
        <begin position="15"/>
        <end position="267"/>
    </location>
</feature>
<evidence type="ECO:0000313" key="12">
    <source>
        <dbReference type="Proteomes" id="UP000589036"/>
    </source>
</evidence>
<feature type="repeat" description="WD" evidence="7">
    <location>
        <begin position="660"/>
        <end position="686"/>
    </location>
</feature>
<evidence type="ECO:0000259" key="10">
    <source>
        <dbReference type="PROSITE" id="PS50011"/>
    </source>
</evidence>
<keyword evidence="3" id="KW-0677">Repeat</keyword>
<evidence type="ECO:0000256" key="1">
    <source>
        <dbReference type="ARBA" id="ARBA00022574"/>
    </source>
</evidence>
<dbReference type="SUPFAM" id="SSF56112">
    <property type="entry name" value="Protein kinase-like (PK-like)"/>
    <property type="match status" value="1"/>
</dbReference>
<evidence type="ECO:0000256" key="6">
    <source>
        <dbReference type="ARBA" id="ARBA00022840"/>
    </source>
</evidence>
<dbReference type="PROSITE" id="PS50011">
    <property type="entry name" value="PROTEIN_KINASE_DOM"/>
    <property type="match status" value="1"/>
</dbReference>
<dbReference type="GO" id="GO:0005524">
    <property type="term" value="F:ATP binding"/>
    <property type="evidence" value="ECO:0007669"/>
    <property type="project" value="UniProtKB-UniRule"/>
</dbReference>
<keyword evidence="5" id="KW-0418">Kinase</keyword>
<evidence type="ECO:0000256" key="5">
    <source>
        <dbReference type="ARBA" id="ARBA00022777"/>
    </source>
</evidence>
<dbReference type="Proteomes" id="UP000589036">
    <property type="component" value="Unassembled WGS sequence"/>
</dbReference>
<feature type="repeat" description="WD" evidence="7">
    <location>
        <begin position="551"/>
        <end position="592"/>
    </location>
</feature>
<protein>
    <recommendedName>
        <fullName evidence="10">Protein kinase domain-containing protein</fullName>
    </recommendedName>
</protein>
<dbReference type="AlphaFoldDB" id="A0A852U2B7"/>
<evidence type="ECO:0000256" key="7">
    <source>
        <dbReference type="PROSITE-ProRule" id="PRU00221"/>
    </source>
</evidence>
<evidence type="ECO:0000256" key="2">
    <source>
        <dbReference type="ARBA" id="ARBA00022679"/>
    </source>
</evidence>
<keyword evidence="12" id="KW-1185">Reference proteome</keyword>
<organism evidence="11 12">
    <name type="scientific">Spinactinospora alkalitolerans</name>
    <dbReference type="NCBI Taxonomy" id="687207"/>
    <lineage>
        <taxon>Bacteria</taxon>
        <taxon>Bacillati</taxon>
        <taxon>Actinomycetota</taxon>
        <taxon>Actinomycetes</taxon>
        <taxon>Streptosporangiales</taxon>
        <taxon>Nocardiopsidaceae</taxon>
        <taxon>Spinactinospora</taxon>
    </lineage>
</organism>
<dbReference type="Gene3D" id="3.30.200.20">
    <property type="entry name" value="Phosphorylase Kinase, domain 1"/>
    <property type="match status" value="1"/>
</dbReference>
<dbReference type="InterPro" id="IPR015943">
    <property type="entry name" value="WD40/YVTN_repeat-like_dom_sf"/>
</dbReference>
<dbReference type="PROSITE" id="PS50294">
    <property type="entry name" value="WD_REPEATS_REGION"/>
    <property type="match status" value="2"/>
</dbReference>
<dbReference type="CDD" id="cd14014">
    <property type="entry name" value="STKc_PknB_like"/>
    <property type="match status" value="1"/>
</dbReference>
<feature type="compositionally biased region" description="Low complexity" evidence="9">
    <location>
        <begin position="335"/>
        <end position="352"/>
    </location>
</feature>
<keyword evidence="2" id="KW-0808">Transferase</keyword>
<proteinExistence type="predicted"/>
<keyword evidence="4 8" id="KW-0547">Nucleotide-binding</keyword>
<dbReference type="PANTHER" id="PTHR43289">
    <property type="entry name" value="MITOGEN-ACTIVATED PROTEIN KINASE KINASE KINASE 20-RELATED"/>
    <property type="match status" value="1"/>
</dbReference>
<evidence type="ECO:0000256" key="8">
    <source>
        <dbReference type="PROSITE-ProRule" id="PRU10141"/>
    </source>
</evidence>
<dbReference type="InterPro" id="IPR011047">
    <property type="entry name" value="Quinoprotein_ADH-like_sf"/>
</dbReference>
<dbReference type="RefSeq" id="WP_179645857.1">
    <property type="nucleotide sequence ID" value="NZ_BAAAYY010000014.1"/>
</dbReference>
<dbReference type="Gene3D" id="1.10.510.10">
    <property type="entry name" value="Transferase(Phosphotransferase) domain 1"/>
    <property type="match status" value="1"/>
</dbReference>
<dbReference type="PROSITE" id="PS00678">
    <property type="entry name" value="WD_REPEATS_1"/>
    <property type="match status" value="2"/>
</dbReference>
<feature type="repeat" description="WD" evidence="7">
    <location>
        <begin position="462"/>
        <end position="503"/>
    </location>
</feature>
<dbReference type="GO" id="GO:0004674">
    <property type="term" value="F:protein serine/threonine kinase activity"/>
    <property type="evidence" value="ECO:0007669"/>
    <property type="project" value="TreeGrafter"/>
</dbReference>
<dbReference type="EMBL" id="JACCCC010000001">
    <property type="protein sequence ID" value="NYE50368.1"/>
    <property type="molecule type" value="Genomic_DNA"/>
</dbReference>
<dbReference type="Gene3D" id="2.130.10.10">
    <property type="entry name" value="YVTN repeat-like/Quinoprotein amine dehydrogenase"/>
    <property type="match status" value="2"/>
</dbReference>
<dbReference type="SMART" id="SM00320">
    <property type="entry name" value="WD40"/>
    <property type="match status" value="5"/>
</dbReference>
<evidence type="ECO:0000256" key="4">
    <source>
        <dbReference type="ARBA" id="ARBA00022741"/>
    </source>
</evidence>